<dbReference type="EMBL" id="LRBV02000005">
    <property type="status" value="NOT_ANNOTATED_CDS"/>
    <property type="molecule type" value="Genomic_DNA"/>
</dbReference>
<comment type="catalytic activity">
    <reaction evidence="9">
        <text>a (2S)-2-hydroxycarboxylate + O2 = a 2-oxocarboxylate + H2O2</text>
        <dbReference type="Rhea" id="RHEA:16789"/>
        <dbReference type="ChEBI" id="CHEBI:15379"/>
        <dbReference type="ChEBI" id="CHEBI:16240"/>
        <dbReference type="ChEBI" id="CHEBI:35179"/>
        <dbReference type="ChEBI" id="CHEBI:58123"/>
        <dbReference type="EC" id="1.1.3.15"/>
    </reaction>
    <physiologicalReaction direction="left-to-right" evidence="9">
        <dbReference type="Rhea" id="RHEA:16790"/>
    </physiologicalReaction>
</comment>
<protein>
    <recommendedName>
        <fullName evidence="3">(S)-2-hydroxy-acid oxidase</fullName>
        <ecNumber evidence="3">1.1.3.15</ecNumber>
    </recommendedName>
</protein>
<dbReference type="CDD" id="cd02809">
    <property type="entry name" value="alpha_hydroxyacid_oxid_FMN"/>
    <property type="match status" value="1"/>
</dbReference>
<keyword evidence="7" id="KW-0576">Peroxisome</keyword>
<dbReference type="InParanoid" id="A0A7N2LLP0"/>
<sequence>MHAHGGTGSDGIATPFSAMVPASSVAAALVWRNYGELCKDLGLETEEPSFRREAEEKQRRELFQNSDLGSRGREAEKFEVSCSEVPSVMEGEPVNVNEFQELARQALPKMHYDYYTGGAEDQYTLEENVEAFRRITFQPRLLVDVSRIDFSTTVLGYDISAPIMIAPSGLHKLAHPEGEIATARAAAASNTIMVLSSMSSCTMEEVASSCNAVYKSRDVSAQLVQRAERNGYKAIVLTVDVPRLGQREADIKSKMILLQIKNFEGLSSTKVDNLLNDSTFLQDDGSKLEAFAKRTFDDSLCWRRIPVNHPDYVIFISDYYLLCPLYQTFESIKVVEVGVAGIVVSNHGARQLHYTPATITVLEEVVHAVGGKVPVFLDGGVWQGTDVFKALALGAQAVLIGRPAIYGLAAKGEYGVRKVIQMLKDELELTMALSGCPSVKDITRSHVRIQHEKFHSML</sequence>
<evidence type="ECO:0000256" key="10">
    <source>
        <dbReference type="ARBA" id="ARBA00029327"/>
    </source>
</evidence>
<evidence type="ECO:0000313" key="14">
    <source>
        <dbReference type="EnsemblPlants" id="QL05p003554:mrna"/>
    </source>
</evidence>
<dbReference type="PANTHER" id="PTHR10578:SF67">
    <property type="entry name" value="PEROXISOMAL (S)-2-HYDROXYACID OXIDASE GLO3"/>
    <property type="match status" value="1"/>
</dbReference>
<keyword evidence="5" id="KW-0288">FMN</keyword>
<evidence type="ECO:0000256" key="5">
    <source>
        <dbReference type="ARBA" id="ARBA00022643"/>
    </source>
</evidence>
<dbReference type="FunFam" id="3.20.20.70:FF:000204">
    <property type="entry name" value="Peroxisomal (S)-2-hydroxy-acid oxidase GLO4"/>
    <property type="match status" value="1"/>
</dbReference>
<dbReference type="OMA" id="ASNKHDI"/>
<dbReference type="PANTHER" id="PTHR10578">
    <property type="entry name" value="S -2-HYDROXY-ACID OXIDASE-RELATED"/>
    <property type="match status" value="1"/>
</dbReference>
<dbReference type="GO" id="GO:0050665">
    <property type="term" value="P:hydrogen peroxide biosynthetic process"/>
    <property type="evidence" value="ECO:0007669"/>
    <property type="project" value="UniProtKB-ARBA"/>
</dbReference>
<keyword evidence="15" id="KW-1185">Reference proteome</keyword>
<comment type="similarity">
    <text evidence="8">Belongs to the FMN-dependent alpha-hydroxy acid dehydrogenase family.</text>
</comment>
<dbReference type="InterPro" id="IPR037396">
    <property type="entry name" value="FMN_HAD"/>
</dbReference>
<evidence type="ECO:0000256" key="7">
    <source>
        <dbReference type="ARBA" id="ARBA00023140"/>
    </source>
</evidence>
<evidence type="ECO:0000256" key="3">
    <source>
        <dbReference type="ARBA" id="ARBA00013087"/>
    </source>
</evidence>
<dbReference type="InterPro" id="IPR000262">
    <property type="entry name" value="FMN-dep_DH"/>
</dbReference>
<dbReference type="EC" id="1.1.3.15" evidence="3"/>
<evidence type="ECO:0000256" key="12">
    <source>
        <dbReference type="SAM" id="MobiDB-lite"/>
    </source>
</evidence>
<dbReference type="EnsemblPlants" id="QL05p003554:mrna">
    <property type="protein sequence ID" value="QL05p003554:mrna"/>
    <property type="gene ID" value="QL05p003554"/>
</dbReference>
<evidence type="ECO:0000313" key="15">
    <source>
        <dbReference type="Proteomes" id="UP000594261"/>
    </source>
</evidence>
<proteinExistence type="inferred from homology"/>
<accession>A0A7N2LLP0</accession>
<dbReference type="GO" id="GO:0005777">
    <property type="term" value="C:peroxisome"/>
    <property type="evidence" value="ECO:0007669"/>
    <property type="project" value="UniProtKB-SubCell"/>
</dbReference>
<evidence type="ECO:0000256" key="11">
    <source>
        <dbReference type="ARBA" id="ARBA00051933"/>
    </source>
</evidence>
<dbReference type="InterPro" id="IPR013785">
    <property type="entry name" value="Aldolase_TIM"/>
</dbReference>
<name>A0A7N2LLP0_QUELO</name>
<evidence type="ECO:0000259" key="13">
    <source>
        <dbReference type="PROSITE" id="PS51349"/>
    </source>
</evidence>
<comment type="catalytic activity">
    <reaction evidence="10">
        <text>2-hydroxyoctanoate + O2 = 2-oxooctanoate + H2O2</text>
        <dbReference type="Rhea" id="RHEA:67940"/>
        <dbReference type="ChEBI" id="CHEBI:15379"/>
        <dbReference type="ChEBI" id="CHEBI:16240"/>
        <dbReference type="ChEBI" id="CHEBI:133514"/>
        <dbReference type="ChEBI" id="CHEBI:176689"/>
    </reaction>
    <physiologicalReaction direction="left-to-right" evidence="10">
        <dbReference type="Rhea" id="RHEA:67941"/>
    </physiologicalReaction>
</comment>
<feature type="region of interest" description="Disordered" evidence="12">
    <location>
        <begin position="48"/>
        <end position="70"/>
    </location>
</feature>
<dbReference type="InterPro" id="IPR012133">
    <property type="entry name" value="Alpha-hydoxy_acid_DH_FMN"/>
</dbReference>
<reference evidence="14 15" key="1">
    <citation type="journal article" date="2016" name="G3 (Bethesda)">
        <title>First Draft Assembly and Annotation of the Genome of a California Endemic Oak Quercus lobata Nee (Fagaceae).</title>
        <authorList>
            <person name="Sork V.L."/>
            <person name="Fitz-Gibbon S.T."/>
            <person name="Puiu D."/>
            <person name="Crepeau M."/>
            <person name="Gugger P.F."/>
            <person name="Sherman R."/>
            <person name="Stevens K."/>
            <person name="Langley C.H."/>
            <person name="Pellegrini M."/>
            <person name="Salzberg S.L."/>
        </authorList>
    </citation>
    <scope>NUCLEOTIDE SEQUENCE [LARGE SCALE GENOMIC DNA]</scope>
    <source>
        <strain evidence="14 15">cv. SW786</strain>
    </source>
</reference>
<dbReference type="PROSITE" id="PS00557">
    <property type="entry name" value="FMN_HYDROXY_ACID_DH_1"/>
    <property type="match status" value="1"/>
</dbReference>
<comment type="subcellular location">
    <subcellularLocation>
        <location evidence="2">Peroxisome</location>
    </subcellularLocation>
</comment>
<dbReference type="GO" id="GO:0042742">
    <property type="term" value="P:defense response to bacterium"/>
    <property type="evidence" value="ECO:0007669"/>
    <property type="project" value="UniProtKB-ARBA"/>
</dbReference>
<dbReference type="Pfam" id="PF01070">
    <property type="entry name" value="FMN_dh"/>
    <property type="match status" value="1"/>
</dbReference>
<evidence type="ECO:0000256" key="4">
    <source>
        <dbReference type="ARBA" id="ARBA00022630"/>
    </source>
</evidence>
<dbReference type="InterPro" id="IPR008259">
    <property type="entry name" value="FMN_hydac_DH_AS"/>
</dbReference>
<evidence type="ECO:0000256" key="6">
    <source>
        <dbReference type="ARBA" id="ARBA00023002"/>
    </source>
</evidence>
<dbReference type="Gramene" id="QL05p003554:mrna">
    <property type="protein sequence ID" value="QL05p003554:mrna"/>
    <property type="gene ID" value="QL05p003554"/>
</dbReference>
<keyword evidence="6" id="KW-0560">Oxidoreductase</keyword>
<organism evidence="14 15">
    <name type="scientific">Quercus lobata</name>
    <name type="common">Valley oak</name>
    <dbReference type="NCBI Taxonomy" id="97700"/>
    <lineage>
        <taxon>Eukaryota</taxon>
        <taxon>Viridiplantae</taxon>
        <taxon>Streptophyta</taxon>
        <taxon>Embryophyta</taxon>
        <taxon>Tracheophyta</taxon>
        <taxon>Spermatophyta</taxon>
        <taxon>Magnoliopsida</taxon>
        <taxon>eudicotyledons</taxon>
        <taxon>Gunneridae</taxon>
        <taxon>Pentapetalae</taxon>
        <taxon>rosids</taxon>
        <taxon>fabids</taxon>
        <taxon>Fagales</taxon>
        <taxon>Fagaceae</taxon>
        <taxon>Quercus</taxon>
    </lineage>
</organism>
<evidence type="ECO:0000256" key="2">
    <source>
        <dbReference type="ARBA" id="ARBA00004275"/>
    </source>
</evidence>
<evidence type="ECO:0000256" key="8">
    <source>
        <dbReference type="ARBA" id="ARBA00024042"/>
    </source>
</evidence>
<dbReference type="SUPFAM" id="SSF51395">
    <property type="entry name" value="FMN-linked oxidoreductases"/>
    <property type="match status" value="1"/>
</dbReference>
<dbReference type="AlphaFoldDB" id="A0A7N2LLP0"/>
<dbReference type="Proteomes" id="UP000594261">
    <property type="component" value="Chromosome 5"/>
</dbReference>
<dbReference type="GO" id="GO:0010181">
    <property type="term" value="F:FMN binding"/>
    <property type="evidence" value="ECO:0007669"/>
    <property type="project" value="InterPro"/>
</dbReference>
<keyword evidence="4" id="KW-0285">Flavoprotein</keyword>
<comment type="cofactor">
    <cofactor evidence="1">
        <name>FMN</name>
        <dbReference type="ChEBI" id="CHEBI:58210"/>
    </cofactor>
</comment>
<feature type="compositionally biased region" description="Basic and acidic residues" evidence="12">
    <location>
        <begin position="48"/>
        <end position="62"/>
    </location>
</feature>
<dbReference type="Gene3D" id="3.20.20.70">
    <property type="entry name" value="Aldolase class I"/>
    <property type="match status" value="1"/>
</dbReference>
<comment type="catalytic activity">
    <reaction evidence="11">
        <text>2-hydroxyhexanoate + O2 = 2-oxohexanoate + H2O2</text>
        <dbReference type="Rhea" id="RHEA:69372"/>
        <dbReference type="ChEBI" id="CHEBI:15379"/>
        <dbReference type="ChEBI" id="CHEBI:16240"/>
        <dbReference type="ChEBI" id="CHEBI:35177"/>
        <dbReference type="ChEBI" id="CHEBI:133738"/>
    </reaction>
    <physiologicalReaction direction="left-to-right" evidence="11">
        <dbReference type="Rhea" id="RHEA:69373"/>
    </physiologicalReaction>
</comment>
<reference evidence="14" key="2">
    <citation type="submission" date="2021-01" db="UniProtKB">
        <authorList>
            <consortium name="EnsemblPlants"/>
        </authorList>
    </citation>
    <scope>IDENTIFICATION</scope>
</reference>
<evidence type="ECO:0000256" key="9">
    <source>
        <dbReference type="ARBA" id="ARBA00029325"/>
    </source>
</evidence>
<dbReference type="GO" id="GO:0003973">
    <property type="term" value="F:(S)-2-hydroxy-acid oxidase activity"/>
    <property type="evidence" value="ECO:0007669"/>
    <property type="project" value="UniProtKB-EC"/>
</dbReference>
<dbReference type="PROSITE" id="PS51349">
    <property type="entry name" value="FMN_HYDROXY_ACID_DH_2"/>
    <property type="match status" value="1"/>
</dbReference>
<feature type="domain" description="FMN hydroxy acid dehydrogenase" evidence="13">
    <location>
        <begin position="88"/>
        <end position="452"/>
    </location>
</feature>
<evidence type="ECO:0000256" key="1">
    <source>
        <dbReference type="ARBA" id="ARBA00001917"/>
    </source>
</evidence>